<dbReference type="EMBL" id="JXTC01000139">
    <property type="protein sequence ID" value="PON85943.1"/>
    <property type="molecule type" value="Genomic_DNA"/>
</dbReference>
<dbReference type="InParanoid" id="A0A2P5EK81"/>
<sequence>MTSIVGRGSGGIKSSGSIKLVKAKFLTLKHILNLLQRKGVKARGEIHNNRFIFRSKTTKDIKNEFFIRKSLSSSRKTLRDIFHLENVIINGETALFCRLQLKAKLKGSSTRLSSEKFFKSIPYLMGACATHNMTKHTFRNGIKKPTHERLVSAMPENIPMINLTWVIRIWTTNGVVNI</sequence>
<proteinExistence type="predicted"/>
<evidence type="ECO:0000313" key="1">
    <source>
        <dbReference type="EMBL" id="PON85943.1"/>
    </source>
</evidence>
<gene>
    <name evidence="1" type="ORF">TorRG33x02_182410</name>
</gene>
<accession>A0A2P5EK81</accession>
<keyword evidence="2" id="KW-1185">Reference proteome</keyword>
<comment type="caution">
    <text evidence="1">The sequence shown here is derived from an EMBL/GenBank/DDBJ whole genome shotgun (WGS) entry which is preliminary data.</text>
</comment>
<reference evidence="2" key="1">
    <citation type="submission" date="2016-06" db="EMBL/GenBank/DDBJ databases">
        <title>Parallel loss of symbiosis genes in relatives of nitrogen-fixing non-legume Parasponia.</title>
        <authorList>
            <person name="Van Velzen R."/>
            <person name="Holmer R."/>
            <person name="Bu F."/>
            <person name="Rutten L."/>
            <person name="Van Zeijl A."/>
            <person name="Liu W."/>
            <person name="Santuari L."/>
            <person name="Cao Q."/>
            <person name="Sharma T."/>
            <person name="Shen D."/>
            <person name="Roswanjaya Y."/>
            <person name="Wardhani T."/>
            <person name="Kalhor M.S."/>
            <person name="Jansen J."/>
            <person name="Van den Hoogen J."/>
            <person name="Gungor B."/>
            <person name="Hartog M."/>
            <person name="Hontelez J."/>
            <person name="Verver J."/>
            <person name="Yang W.-C."/>
            <person name="Schijlen E."/>
            <person name="Repin R."/>
            <person name="Schilthuizen M."/>
            <person name="Schranz E."/>
            <person name="Heidstra R."/>
            <person name="Miyata K."/>
            <person name="Fedorova E."/>
            <person name="Kohlen W."/>
            <person name="Bisseling T."/>
            <person name="Smit S."/>
            <person name="Geurts R."/>
        </authorList>
    </citation>
    <scope>NUCLEOTIDE SEQUENCE [LARGE SCALE GENOMIC DNA]</scope>
    <source>
        <strain evidence="2">cv. RG33-2</strain>
    </source>
</reference>
<evidence type="ECO:0000313" key="2">
    <source>
        <dbReference type="Proteomes" id="UP000237000"/>
    </source>
</evidence>
<feature type="non-terminal residue" evidence="1">
    <location>
        <position position="178"/>
    </location>
</feature>
<protein>
    <submittedName>
        <fullName evidence="1">Uncharacterized protein</fullName>
    </submittedName>
</protein>
<dbReference type="Proteomes" id="UP000237000">
    <property type="component" value="Unassembled WGS sequence"/>
</dbReference>
<name>A0A2P5EK81_TREOI</name>
<dbReference type="AlphaFoldDB" id="A0A2P5EK81"/>
<organism evidence="1 2">
    <name type="scientific">Trema orientale</name>
    <name type="common">Charcoal tree</name>
    <name type="synonym">Celtis orientalis</name>
    <dbReference type="NCBI Taxonomy" id="63057"/>
    <lineage>
        <taxon>Eukaryota</taxon>
        <taxon>Viridiplantae</taxon>
        <taxon>Streptophyta</taxon>
        <taxon>Embryophyta</taxon>
        <taxon>Tracheophyta</taxon>
        <taxon>Spermatophyta</taxon>
        <taxon>Magnoliopsida</taxon>
        <taxon>eudicotyledons</taxon>
        <taxon>Gunneridae</taxon>
        <taxon>Pentapetalae</taxon>
        <taxon>rosids</taxon>
        <taxon>fabids</taxon>
        <taxon>Rosales</taxon>
        <taxon>Cannabaceae</taxon>
        <taxon>Trema</taxon>
    </lineage>
</organism>